<keyword evidence="4" id="KW-1185">Reference proteome</keyword>
<feature type="transmembrane region" description="Helical" evidence="2">
    <location>
        <begin position="169"/>
        <end position="188"/>
    </location>
</feature>
<name>A0ABR5TBB4_9BURK</name>
<sequence length="189" mass="19800">MRAGGIAIGESPGGQRRAAGRGGGTPDRSVGSGPYRNVGKWAISLGDSMAVARRCFPDFLERRALAARETVREAHDPHGGPVALGPMFFDRIGRHDAVRCGLWLVPRLRRLVVAMWLATGCAPGGRAIRLRSVSVAGVRWYALCVACSFGVFAACVHLAPHVLDHGVKPAAAVMLLGAIGVGSTEIALA</sequence>
<proteinExistence type="predicted"/>
<keyword evidence="2" id="KW-1133">Transmembrane helix</keyword>
<dbReference type="EMBL" id="LNJQ01000001">
    <property type="protein sequence ID" value="KWZ41860.1"/>
    <property type="molecule type" value="Genomic_DNA"/>
</dbReference>
<keyword evidence="2" id="KW-0472">Membrane</keyword>
<feature type="region of interest" description="Disordered" evidence="1">
    <location>
        <begin position="1"/>
        <end position="33"/>
    </location>
</feature>
<evidence type="ECO:0000256" key="1">
    <source>
        <dbReference type="SAM" id="MobiDB-lite"/>
    </source>
</evidence>
<feature type="transmembrane region" description="Helical" evidence="2">
    <location>
        <begin position="140"/>
        <end position="163"/>
    </location>
</feature>
<keyword evidence="2" id="KW-0812">Transmembrane</keyword>
<evidence type="ECO:0000313" key="4">
    <source>
        <dbReference type="Proteomes" id="UP000070255"/>
    </source>
</evidence>
<gene>
    <name evidence="3" type="ORF">WS72_02495</name>
</gene>
<protein>
    <submittedName>
        <fullName evidence="3">Uncharacterized protein</fullName>
    </submittedName>
</protein>
<reference evidence="3 4" key="1">
    <citation type="submission" date="2015-11" db="EMBL/GenBank/DDBJ databases">
        <authorList>
            <person name="Sahl J."/>
            <person name="Wagner D."/>
            <person name="Keim P."/>
        </authorList>
    </citation>
    <scope>NUCLEOTIDE SEQUENCE [LARGE SCALE GENOMIC DNA]</scope>
    <source>
        <strain evidence="3 4">BDU18</strain>
    </source>
</reference>
<evidence type="ECO:0000256" key="2">
    <source>
        <dbReference type="SAM" id="Phobius"/>
    </source>
</evidence>
<accession>A0ABR5TBB4</accession>
<evidence type="ECO:0000313" key="3">
    <source>
        <dbReference type="EMBL" id="KWZ41860.1"/>
    </source>
</evidence>
<comment type="caution">
    <text evidence="3">The sequence shown here is derived from an EMBL/GenBank/DDBJ whole genome shotgun (WGS) entry which is preliminary data.</text>
</comment>
<dbReference type="Proteomes" id="UP000070255">
    <property type="component" value="Unassembled WGS sequence"/>
</dbReference>
<organism evidence="3 4">
    <name type="scientific">Burkholderia savannae</name>
    <dbReference type="NCBI Taxonomy" id="1637837"/>
    <lineage>
        <taxon>Bacteria</taxon>
        <taxon>Pseudomonadati</taxon>
        <taxon>Pseudomonadota</taxon>
        <taxon>Betaproteobacteria</taxon>
        <taxon>Burkholderiales</taxon>
        <taxon>Burkholderiaceae</taxon>
        <taxon>Burkholderia</taxon>
        <taxon>pseudomallei group</taxon>
    </lineage>
</organism>